<dbReference type="Proteomes" id="UP000000647">
    <property type="component" value="Chromosome"/>
</dbReference>
<gene>
    <name evidence="2" type="ordered locus">Hhal_1531</name>
</gene>
<feature type="signal peptide" evidence="1">
    <location>
        <begin position="1"/>
        <end position="26"/>
    </location>
</feature>
<accession>A1WX86</accession>
<proteinExistence type="predicted"/>
<dbReference type="EMBL" id="CP000544">
    <property type="protein sequence ID" value="ABM62298.1"/>
    <property type="molecule type" value="Genomic_DNA"/>
</dbReference>
<reference evidence="3" key="1">
    <citation type="submission" date="2006-12" db="EMBL/GenBank/DDBJ databases">
        <title>Complete sequence of Halorhodospira halophila SL1.</title>
        <authorList>
            <consortium name="US DOE Joint Genome Institute"/>
            <person name="Copeland A."/>
            <person name="Lucas S."/>
            <person name="Lapidus A."/>
            <person name="Barry K."/>
            <person name="Detter J.C."/>
            <person name="Glavina del Rio T."/>
            <person name="Hammon N."/>
            <person name="Israni S."/>
            <person name="Dalin E."/>
            <person name="Tice H."/>
            <person name="Pitluck S."/>
            <person name="Saunders E."/>
            <person name="Brettin T."/>
            <person name="Bruce D."/>
            <person name="Han C."/>
            <person name="Tapia R."/>
            <person name="Schmutz J."/>
            <person name="Larimer F."/>
            <person name="Land M."/>
            <person name="Hauser L."/>
            <person name="Kyrpides N."/>
            <person name="Mikhailova N."/>
            <person name="Hoff W."/>
            <person name="Richardson P."/>
        </authorList>
    </citation>
    <scope>NUCLEOTIDE SEQUENCE [LARGE SCALE GENOMIC DNA]</scope>
    <source>
        <strain evidence="3">DSM 244 / SL1</strain>
    </source>
</reference>
<keyword evidence="1" id="KW-0732">Signal</keyword>
<evidence type="ECO:0000256" key="1">
    <source>
        <dbReference type="SAM" id="SignalP"/>
    </source>
</evidence>
<dbReference type="OrthoDB" id="5780882at2"/>
<dbReference type="KEGG" id="hha:Hhal_1531"/>
<keyword evidence="3" id="KW-1185">Reference proteome</keyword>
<dbReference type="RefSeq" id="WP_011814320.1">
    <property type="nucleotide sequence ID" value="NC_008789.1"/>
</dbReference>
<sequence length="343" mass="36879">MRTQPILSLATSSAVMLSVLATPAHATQFTIDPSEFDGFDGYEGGATAPLDSLSWELRTATQQFGPSENENWVPDRGSSFIDRGVGRIQDYNPFDTGEDVELGSIGARDMTLRWNNIKGRTGEALETQELLDEADNDLPVDEVGNGRSLIYDSGTIEFFFAGDDDQELRDLETPEPWHTGDDIWNQAGSGKKVLELKLTGGSALGGFELDDDGNLQGIEATQFDLDFEVTDALDGFWATADGRAFEELIGLQLITAFGEAGGATERSTVINEDAYSDNGVAVAEDSEVELYTHYAGGREGKMNFQVPEPSTLVLMGGSLVLIALATTGGLRRRRGESGTPASA</sequence>
<feature type="chain" id="PRO_5002640213" evidence="1">
    <location>
        <begin position="27"/>
        <end position="343"/>
    </location>
</feature>
<name>A1WX86_HALHL</name>
<reference evidence="2 3" key="2">
    <citation type="journal article" date="2013" name="Stand. Genomic Sci.">
        <title>Complete genome sequence of Halorhodospira halophila SL1.</title>
        <authorList>
            <person name="Challacombe J.F."/>
            <person name="Majid S."/>
            <person name="Deole R."/>
            <person name="Brettin T.S."/>
            <person name="Bruce D."/>
            <person name="Delano S.F."/>
            <person name="Detter J.C."/>
            <person name="Gleasner C.D."/>
            <person name="Han C.S."/>
            <person name="Misra M."/>
            <person name="Reitenga K.G."/>
            <person name="Mikhailova N."/>
            <person name="Woyke T."/>
            <person name="Pitluck S."/>
            <person name="Nolan M."/>
            <person name="Land M.L."/>
            <person name="Saunders E."/>
            <person name="Tapia R."/>
            <person name="Lapidus A."/>
            <person name="Ivanova N."/>
            <person name="Hoff W.D."/>
        </authorList>
    </citation>
    <scope>NUCLEOTIDE SEQUENCE [LARGE SCALE GENOMIC DNA]</scope>
    <source>
        <strain evidence="3">DSM 244 / SL1</strain>
    </source>
</reference>
<protein>
    <submittedName>
        <fullName evidence="2">Uncharacterized protein</fullName>
    </submittedName>
</protein>
<dbReference type="AlphaFoldDB" id="A1WX86"/>
<evidence type="ECO:0000313" key="2">
    <source>
        <dbReference type="EMBL" id="ABM62298.1"/>
    </source>
</evidence>
<dbReference type="HOGENOM" id="CLU_838792_0_0_6"/>
<evidence type="ECO:0000313" key="3">
    <source>
        <dbReference type="Proteomes" id="UP000000647"/>
    </source>
</evidence>
<organism evidence="2 3">
    <name type="scientific">Halorhodospira halophila (strain DSM 244 / SL1)</name>
    <name type="common">Ectothiorhodospira halophila (strain DSM 244 / SL1)</name>
    <dbReference type="NCBI Taxonomy" id="349124"/>
    <lineage>
        <taxon>Bacteria</taxon>
        <taxon>Pseudomonadati</taxon>
        <taxon>Pseudomonadota</taxon>
        <taxon>Gammaproteobacteria</taxon>
        <taxon>Chromatiales</taxon>
        <taxon>Ectothiorhodospiraceae</taxon>
        <taxon>Halorhodospira</taxon>
    </lineage>
</organism>